<dbReference type="EMBL" id="DXBJ01000079">
    <property type="protein sequence ID" value="HIZ58983.1"/>
    <property type="molecule type" value="Genomic_DNA"/>
</dbReference>
<evidence type="ECO:0000313" key="2">
    <source>
        <dbReference type="Proteomes" id="UP000824065"/>
    </source>
</evidence>
<protein>
    <submittedName>
        <fullName evidence="1">YqeG family HAD IIIA-type phosphatase</fullName>
    </submittedName>
</protein>
<dbReference type="Proteomes" id="UP000824065">
    <property type="component" value="Unassembled WGS sequence"/>
</dbReference>
<dbReference type="InterPro" id="IPR036412">
    <property type="entry name" value="HAD-like_sf"/>
</dbReference>
<dbReference type="SUPFAM" id="SSF56784">
    <property type="entry name" value="HAD-like"/>
    <property type="match status" value="1"/>
</dbReference>
<reference evidence="1" key="1">
    <citation type="journal article" date="2021" name="PeerJ">
        <title>Extensive microbial diversity within the chicken gut microbiome revealed by metagenomics and culture.</title>
        <authorList>
            <person name="Gilroy R."/>
            <person name="Ravi A."/>
            <person name="Getino M."/>
            <person name="Pursley I."/>
            <person name="Horton D.L."/>
            <person name="Alikhan N.F."/>
            <person name="Baker D."/>
            <person name="Gharbi K."/>
            <person name="Hall N."/>
            <person name="Watson M."/>
            <person name="Adriaenssens E.M."/>
            <person name="Foster-Nyarko E."/>
            <person name="Jarju S."/>
            <person name="Secka A."/>
            <person name="Antonio M."/>
            <person name="Oren A."/>
            <person name="Chaudhuri R.R."/>
            <person name="La Ragione R."/>
            <person name="Hildebrand F."/>
            <person name="Pallen M.J."/>
        </authorList>
    </citation>
    <scope>NUCLEOTIDE SEQUENCE</scope>
    <source>
        <strain evidence="1">ChiBcec16-3735</strain>
    </source>
</reference>
<accession>A0A9D2FI80</accession>
<dbReference type="Gene3D" id="3.40.50.1000">
    <property type="entry name" value="HAD superfamily/HAD-like"/>
    <property type="match status" value="1"/>
</dbReference>
<proteinExistence type="predicted"/>
<dbReference type="InterPro" id="IPR023214">
    <property type="entry name" value="HAD_sf"/>
</dbReference>
<dbReference type="AlphaFoldDB" id="A0A9D2FI80"/>
<comment type="caution">
    <text evidence="1">The sequence shown here is derived from an EMBL/GenBank/DDBJ whole genome shotgun (WGS) entry which is preliminary data.</text>
</comment>
<dbReference type="Pfam" id="PF00702">
    <property type="entry name" value="Hydrolase"/>
    <property type="match status" value="1"/>
</dbReference>
<gene>
    <name evidence="1" type="ORF">H9725_10535</name>
</gene>
<organism evidence="1 2">
    <name type="scientific">Candidatus Faecalibacterium gallistercoris</name>
    <dbReference type="NCBI Taxonomy" id="2838579"/>
    <lineage>
        <taxon>Bacteria</taxon>
        <taxon>Bacillati</taxon>
        <taxon>Bacillota</taxon>
        <taxon>Clostridia</taxon>
        <taxon>Eubacteriales</taxon>
        <taxon>Oscillospiraceae</taxon>
        <taxon>Faecalibacterium</taxon>
    </lineage>
</organism>
<evidence type="ECO:0000313" key="1">
    <source>
        <dbReference type="EMBL" id="HIZ58983.1"/>
    </source>
</evidence>
<dbReference type="InterPro" id="IPR010021">
    <property type="entry name" value="PGPP1/Gep4"/>
</dbReference>
<reference evidence="1" key="2">
    <citation type="submission" date="2021-04" db="EMBL/GenBank/DDBJ databases">
        <authorList>
            <person name="Gilroy R."/>
        </authorList>
    </citation>
    <scope>NUCLEOTIDE SEQUENCE</scope>
    <source>
        <strain evidence="1">ChiBcec16-3735</strain>
    </source>
</reference>
<dbReference type="GO" id="GO:0008962">
    <property type="term" value="F:phosphatidylglycerophosphatase activity"/>
    <property type="evidence" value="ECO:0007669"/>
    <property type="project" value="InterPro"/>
</dbReference>
<name>A0A9D2FI80_9FIRM</name>
<dbReference type="NCBIfam" id="TIGR01668">
    <property type="entry name" value="YqeG_hyp_ppase"/>
    <property type="match status" value="1"/>
</dbReference>
<sequence length="167" mass="18793">MLITPEYVFQDVTHITPAFLAGKGITALVLDIDNTLTDDGSQQLPWEVAAWLQAMRAAGVRLTIVSNGTPRRVAPFARKLGLDYVCWAAKPLTPGLVVARRRLGVEKRRMAMVGDQLYADRMAAALYGIPALMVVPRGPDRGAQVRLKRKWERRFWQRYYDRGGKLL</sequence>